<gene>
    <name evidence="5" type="ORF">KK1_005788</name>
</gene>
<dbReference type="Pfam" id="PF26168">
    <property type="entry name" value="Glyco_transf_N"/>
    <property type="match status" value="1"/>
</dbReference>
<keyword evidence="6" id="KW-1185">Reference proteome</keyword>
<dbReference type="AlphaFoldDB" id="A0A151U1L6"/>
<dbReference type="CDD" id="cd03784">
    <property type="entry name" value="GT1_Gtf-like"/>
    <property type="match status" value="1"/>
</dbReference>
<dbReference type="PANTHER" id="PTHR48047:SF107">
    <property type="entry name" value="UDP-GLYCOSYLTRANSFERASE 92A1-LIKE"/>
    <property type="match status" value="1"/>
</dbReference>
<keyword evidence="2" id="KW-0328">Glycosyltransferase</keyword>
<dbReference type="PANTHER" id="PTHR48047">
    <property type="entry name" value="GLYCOSYLTRANSFERASE"/>
    <property type="match status" value="1"/>
</dbReference>
<accession>A0A151U1L6</accession>
<dbReference type="Proteomes" id="UP000075243">
    <property type="component" value="Chromosome 2"/>
</dbReference>
<dbReference type="SUPFAM" id="SSF53756">
    <property type="entry name" value="UDP-Glycosyltransferase/glycogen phosphorylase"/>
    <property type="match status" value="1"/>
</dbReference>
<proteinExistence type="inferred from homology"/>
<comment type="similarity">
    <text evidence="1">Belongs to the UDP-glycosyltransferase family.</text>
</comment>
<dbReference type="GO" id="GO:0035251">
    <property type="term" value="F:UDP-glucosyltransferase activity"/>
    <property type="evidence" value="ECO:0007669"/>
    <property type="project" value="TreeGrafter"/>
</dbReference>
<name>A0A151U1L6_CAJCA</name>
<evidence type="ECO:0000313" key="6">
    <source>
        <dbReference type="Proteomes" id="UP000075243"/>
    </source>
</evidence>
<dbReference type="EMBL" id="CM003604">
    <property type="protein sequence ID" value="KYP73175.1"/>
    <property type="molecule type" value="Genomic_DNA"/>
</dbReference>
<dbReference type="Gramene" id="C.cajan_05648.t">
    <property type="protein sequence ID" value="C.cajan_05648.t"/>
    <property type="gene ID" value="C.cajan_05648"/>
</dbReference>
<protein>
    <submittedName>
        <fullName evidence="5">Cytokinin-O-glucosyltransferase 1</fullName>
    </submittedName>
</protein>
<reference evidence="5 6" key="1">
    <citation type="journal article" date="2012" name="Nat. Biotechnol.">
        <title>Draft genome sequence of pigeonpea (Cajanus cajan), an orphan legume crop of resource-poor farmers.</title>
        <authorList>
            <person name="Varshney R.K."/>
            <person name="Chen W."/>
            <person name="Li Y."/>
            <person name="Bharti A.K."/>
            <person name="Saxena R.K."/>
            <person name="Schlueter J.A."/>
            <person name="Donoghue M.T."/>
            <person name="Azam S."/>
            <person name="Fan G."/>
            <person name="Whaley A.M."/>
            <person name="Farmer A.D."/>
            <person name="Sheridan J."/>
            <person name="Iwata A."/>
            <person name="Tuteja R."/>
            <person name="Penmetsa R.V."/>
            <person name="Wu W."/>
            <person name="Upadhyaya H.D."/>
            <person name="Yang S.P."/>
            <person name="Shah T."/>
            <person name="Saxena K.B."/>
            <person name="Michael T."/>
            <person name="McCombie W.R."/>
            <person name="Yang B."/>
            <person name="Zhang G."/>
            <person name="Yang H."/>
            <person name="Wang J."/>
            <person name="Spillane C."/>
            <person name="Cook D.R."/>
            <person name="May G.D."/>
            <person name="Xu X."/>
            <person name="Jackson S.A."/>
        </authorList>
    </citation>
    <scope>NUCLEOTIDE SEQUENCE [LARGE SCALE GENOMIC DNA]</scope>
    <source>
        <strain evidence="6">cv. Asha</strain>
    </source>
</reference>
<evidence type="ECO:0000256" key="3">
    <source>
        <dbReference type="ARBA" id="ARBA00022679"/>
    </source>
</evidence>
<dbReference type="InterPro" id="IPR002213">
    <property type="entry name" value="UDP_glucos_trans"/>
</dbReference>
<dbReference type="FunFam" id="3.40.50.2000:FF:000103">
    <property type="entry name" value="Glycosyltransferase"/>
    <property type="match status" value="1"/>
</dbReference>
<evidence type="ECO:0000256" key="2">
    <source>
        <dbReference type="ARBA" id="ARBA00022676"/>
    </source>
</evidence>
<dbReference type="InterPro" id="IPR058980">
    <property type="entry name" value="Glyco_transf_N"/>
</dbReference>
<sequence>MAEAAKKKGHIVMVPFMAQGHIIPFLALARQLEQRTNFTITIANTPLNIQYLRSAISSSSRIRLAELPFNAAQHGLPPNIENAEKLPLTHVVNLFHSSLSLEAPLRSLVSQITQEEGQPPLCTISDVFFGWINLVAKSLGTRNLTFTTCGAYGTLAYASIWSNLPHRKTDSDEFWVPGFPRNYRFHRTQLHRYIRAADGTDEWSRFFIPRLALSMESDGWICNTVEEIEPLGLQLLRKYVGVPVWCVGPLLPPDALKGSKHRVGKEPGIALEACMEWLDLKDENSVLGRSFIWVIRPPFGYDINGEFRAEWLPKGFEERMRDSKRGLLVHKWGPQLEILSHRSTGMFLSHCGWNSVLESLSYGMPMIGWSLAGEQAYNVKMLVEEMGVAVELTRSVESVISGEQVRKVIEIAMDQEGKGKEMKQKANEIAARMREAIAENGQEKGSSVREMDDLLRNILLSKAL</sequence>
<organism evidence="5 6">
    <name type="scientific">Cajanus cajan</name>
    <name type="common">Pigeon pea</name>
    <name type="synonym">Cajanus indicus</name>
    <dbReference type="NCBI Taxonomy" id="3821"/>
    <lineage>
        <taxon>Eukaryota</taxon>
        <taxon>Viridiplantae</taxon>
        <taxon>Streptophyta</taxon>
        <taxon>Embryophyta</taxon>
        <taxon>Tracheophyta</taxon>
        <taxon>Spermatophyta</taxon>
        <taxon>Magnoliopsida</taxon>
        <taxon>eudicotyledons</taxon>
        <taxon>Gunneridae</taxon>
        <taxon>Pentapetalae</taxon>
        <taxon>rosids</taxon>
        <taxon>fabids</taxon>
        <taxon>Fabales</taxon>
        <taxon>Fabaceae</taxon>
        <taxon>Papilionoideae</taxon>
        <taxon>50 kb inversion clade</taxon>
        <taxon>NPAAA clade</taxon>
        <taxon>indigoferoid/millettioid clade</taxon>
        <taxon>Phaseoleae</taxon>
        <taxon>Cajanus</taxon>
    </lineage>
</organism>
<dbReference type="Pfam" id="PF00201">
    <property type="entry name" value="UDPGT"/>
    <property type="match status" value="1"/>
</dbReference>
<evidence type="ECO:0000256" key="1">
    <source>
        <dbReference type="ARBA" id="ARBA00009995"/>
    </source>
</evidence>
<evidence type="ECO:0000259" key="4">
    <source>
        <dbReference type="Pfam" id="PF26168"/>
    </source>
</evidence>
<evidence type="ECO:0000313" key="5">
    <source>
        <dbReference type="EMBL" id="KYP73175.1"/>
    </source>
</evidence>
<dbReference type="Gene3D" id="3.40.50.2000">
    <property type="entry name" value="Glycogen Phosphorylase B"/>
    <property type="match status" value="2"/>
</dbReference>
<keyword evidence="3" id="KW-0808">Transferase</keyword>
<dbReference type="OMA" id="CTASDEF"/>
<feature type="domain" description="Glycosyltransferase N-terminal" evidence="4">
    <location>
        <begin position="11"/>
        <end position="115"/>
    </location>
</feature>